<reference evidence="2" key="1">
    <citation type="journal article" date="2020" name="Stud. Mycol.">
        <title>101 Dothideomycetes genomes: a test case for predicting lifestyles and emergence of pathogens.</title>
        <authorList>
            <person name="Haridas S."/>
            <person name="Albert R."/>
            <person name="Binder M."/>
            <person name="Bloem J."/>
            <person name="Labutti K."/>
            <person name="Salamov A."/>
            <person name="Andreopoulos B."/>
            <person name="Baker S."/>
            <person name="Barry K."/>
            <person name="Bills G."/>
            <person name="Bluhm B."/>
            <person name="Cannon C."/>
            <person name="Castanera R."/>
            <person name="Culley D."/>
            <person name="Daum C."/>
            <person name="Ezra D."/>
            <person name="Gonzalez J."/>
            <person name="Henrissat B."/>
            <person name="Kuo A."/>
            <person name="Liang C."/>
            <person name="Lipzen A."/>
            <person name="Lutzoni F."/>
            <person name="Magnuson J."/>
            <person name="Mondo S."/>
            <person name="Nolan M."/>
            <person name="Ohm R."/>
            <person name="Pangilinan J."/>
            <person name="Park H.-J."/>
            <person name="Ramirez L."/>
            <person name="Alfaro M."/>
            <person name="Sun H."/>
            <person name="Tritt A."/>
            <person name="Yoshinaga Y."/>
            <person name="Zwiers L.-H."/>
            <person name="Turgeon B."/>
            <person name="Goodwin S."/>
            <person name="Spatafora J."/>
            <person name="Crous P."/>
            <person name="Grigoriev I."/>
        </authorList>
    </citation>
    <scope>NUCLEOTIDE SEQUENCE</scope>
    <source>
        <strain evidence="2">CBS 113979</strain>
    </source>
</reference>
<keyword evidence="3" id="KW-1185">Reference proteome</keyword>
<accession>A0A6G1GK27</accession>
<proteinExistence type="predicted"/>
<dbReference type="AlphaFoldDB" id="A0A6G1GK27"/>
<dbReference type="Proteomes" id="UP000800041">
    <property type="component" value="Unassembled WGS sequence"/>
</dbReference>
<dbReference type="EMBL" id="ML977202">
    <property type="protein sequence ID" value="KAF1981296.1"/>
    <property type="molecule type" value="Genomic_DNA"/>
</dbReference>
<feature type="region of interest" description="Disordered" evidence="1">
    <location>
        <begin position="1"/>
        <end position="92"/>
    </location>
</feature>
<evidence type="ECO:0000313" key="3">
    <source>
        <dbReference type="Proteomes" id="UP000800041"/>
    </source>
</evidence>
<sequence>MLHRYTTRMSNKMALKREDTDDSEYVPFMNKKQGSMECEPSETPPPARAVKHKNGEANGGSREAPKRKKHNIGPRPKNRKLVRWTSKLTCPA</sequence>
<evidence type="ECO:0000256" key="1">
    <source>
        <dbReference type="SAM" id="MobiDB-lite"/>
    </source>
</evidence>
<name>A0A6G1GK27_9PEZI</name>
<feature type="compositionally biased region" description="Basic residues" evidence="1">
    <location>
        <begin position="65"/>
        <end position="82"/>
    </location>
</feature>
<evidence type="ECO:0000313" key="2">
    <source>
        <dbReference type="EMBL" id="KAF1981296.1"/>
    </source>
</evidence>
<protein>
    <submittedName>
        <fullName evidence="2">Uncharacterized protein</fullName>
    </submittedName>
</protein>
<organism evidence="2 3">
    <name type="scientific">Aulographum hederae CBS 113979</name>
    <dbReference type="NCBI Taxonomy" id="1176131"/>
    <lineage>
        <taxon>Eukaryota</taxon>
        <taxon>Fungi</taxon>
        <taxon>Dikarya</taxon>
        <taxon>Ascomycota</taxon>
        <taxon>Pezizomycotina</taxon>
        <taxon>Dothideomycetes</taxon>
        <taxon>Pleosporomycetidae</taxon>
        <taxon>Aulographales</taxon>
        <taxon>Aulographaceae</taxon>
    </lineage>
</organism>
<gene>
    <name evidence="2" type="ORF">K402DRAFT_238976</name>
</gene>